<evidence type="ECO:0000256" key="1">
    <source>
        <dbReference type="SAM" id="Phobius"/>
    </source>
</evidence>
<protein>
    <submittedName>
        <fullName evidence="3">ThuA domain-containing protein</fullName>
    </submittedName>
</protein>
<gene>
    <name evidence="3" type="ORF">K1Y79_27455</name>
</gene>
<dbReference type="Proteomes" id="UP000812961">
    <property type="component" value="Unassembled WGS sequence"/>
</dbReference>
<dbReference type="EMBL" id="JAICCF010000006">
    <property type="protein sequence ID" value="MBW8688104.1"/>
    <property type="molecule type" value="Genomic_DNA"/>
</dbReference>
<accession>A0ABS7GK61</accession>
<keyword evidence="4" id="KW-1185">Reference proteome</keyword>
<dbReference type="SUPFAM" id="SSF52317">
    <property type="entry name" value="Class I glutamine amidotransferase-like"/>
    <property type="match status" value="1"/>
</dbReference>
<dbReference type="PANTHER" id="PTHR40469">
    <property type="entry name" value="SECRETED GLYCOSYL HYDROLASE"/>
    <property type="match status" value="1"/>
</dbReference>
<feature type="transmembrane region" description="Helical" evidence="1">
    <location>
        <begin position="17"/>
        <end position="42"/>
    </location>
</feature>
<comment type="caution">
    <text evidence="3">The sequence shown here is derived from an EMBL/GenBank/DDBJ whole genome shotgun (WGS) entry which is preliminary data.</text>
</comment>
<sequence length="272" mass="30834">MQDIHVRKTTTDKLRTANAIACVVRNLSFMAIALLLTVCFLFNSQPAAAKKRLPRLLVFSKTAGFRHDCIPAGKIAMIKLGQAHGFEVDTTEDASVFNTKNLKRYAAVLFLNTTGDVLNNEQQSAMEGYIHNGGGYMGIHAATDTEYGWPWYNKLAGAWFTSHPAQQNATLLVVDRNHEATRHLEEKWVRWDEWYNFKDLNPDVHVLIKIDESSYKGGENGGNHPMSWYHDFEGGRAFYTELGHTKESYTDQAYLQHVMGGLRYAMNLKTKK</sequence>
<proteinExistence type="predicted"/>
<dbReference type="PANTHER" id="PTHR40469:SF2">
    <property type="entry name" value="GALACTOSE-BINDING DOMAIN-LIKE SUPERFAMILY PROTEIN"/>
    <property type="match status" value="1"/>
</dbReference>
<dbReference type="InterPro" id="IPR029010">
    <property type="entry name" value="ThuA-like"/>
</dbReference>
<dbReference type="Pfam" id="PF06283">
    <property type="entry name" value="ThuA"/>
    <property type="match status" value="1"/>
</dbReference>
<evidence type="ECO:0000313" key="3">
    <source>
        <dbReference type="EMBL" id="MBW8688104.1"/>
    </source>
</evidence>
<dbReference type="InterPro" id="IPR029062">
    <property type="entry name" value="Class_I_gatase-like"/>
</dbReference>
<evidence type="ECO:0000259" key="2">
    <source>
        <dbReference type="Pfam" id="PF06283"/>
    </source>
</evidence>
<keyword evidence="1" id="KW-0812">Transmembrane</keyword>
<dbReference type="Gene3D" id="3.40.50.880">
    <property type="match status" value="1"/>
</dbReference>
<keyword evidence="1" id="KW-0472">Membrane</keyword>
<feature type="domain" description="ThuA-like" evidence="2">
    <location>
        <begin position="55"/>
        <end position="265"/>
    </location>
</feature>
<name>A0ABS7GK61_9BACT</name>
<keyword evidence="1" id="KW-1133">Transmembrane helix</keyword>
<organism evidence="3 4">
    <name type="scientific">Chitinophaga rhizophila</name>
    <dbReference type="NCBI Taxonomy" id="2866212"/>
    <lineage>
        <taxon>Bacteria</taxon>
        <taxon>Pseudomonadati</taxon>
        <taxon>Bacteroidota</taxon>
        <taxon>Chitinophagia</taxon>
        <taxon>Chitinophagales</taxon>
        <taxon>Chitinophagaceae</taxon>
        <taxon>Chitinophaga</taxon>
    </lineage>
</organism>
<reference evidence="3 4" key="1">
    <citation type="submission" date="2021-08" db="EMBL/GenBank/DDBJ databases">
        <title>The genome sequence of Chitinophaga sp. B61.</title>
        <authorList>
            <person name="Zhang X."/>
        </authorList>
    </citation>
    <scope>NUCLEOTIDE SEQUENCE [LARGE SCALE GENOMIC DNA]</scope>
    <source>
        <strain evidence="3 4">B61</strain>
    </source>
</reference>
<evidence type="ECO:0000313" key="4">
    <source>
        <dbReference type="Proteomes" id="UP000812961"/>
    </source>
</evidence>